<evidence type="ECO:0000256" key="3">
    <source>
        <dbReference type="ARBA" id="ARBA00023180"/>
    </source>
</evidence>
<evidence type="ECO:0000259" key="4">
    <source>
        <dbReference type="Pfam" id="PF04577"/>
    </source>
</evidence>
<dbReference type="PANTHER" id="PTHR20961">
    <property type="entry name" value="GLYCOSYLTRANSFERASE"/>
    <property type="match status" value="1"/>
</dbReference>
<keyword evidence="6" id="KW-1185">Reference proteome</keyword>
<dbReference type="STRING" id="1077947.SAMN05216227_100427"/>
<keyword evidence="2" id="KW-0808">Transferase</keyword>
<keyword evidence="1" id="KW-0328">Glycosyltransferase</keyword>
<accession>A0A1H8C430</accession>
<dbReference type="InterPro" id="IPR007657">
    <property type="entry name" value="Glycosyltransferase_61"/>
</dbReference>
<evidence type="ECO:0000256" key="1">
    <source>
        <dbReference type="ARBA" id="ARBA00022676"/>
    </source>
</evidence>
<evidence type="ECO:0000256" key="2">
    <source>
        <dbReference type="ARBA" id="ARBA00022679"/>
    </source>
</evidence>
<keyword evidence="3" id="KW-0325">Glycoprotein</keyword>
<dbReference type="RefSeq" id="WP_050518055.1">
    <property type="nucleotide sequence ID" value="NZ_FOCO01000004.1"/>
</dbReference>
<reference evidence="5 6" key="1">
    <citation type="submission" date="2016-10" db="EMBL/GenBank/DDBJ databases">
        <authorList>
            <person name="de Groot N.N."/>
        </authorList>
    </citation>
    <scope>NUCLEOTIDE SEQUENCE [LARGE SCALE GENOMIC DNA]</scope>
    <source>
        <strain evidence="5 6">CGMCC 1.10836</strain>
    </source>
</reference>
<protein>
    <recommendedName>
        <fullName evidence="4">Glycosyltransferase 61 catalytic domain-containing protein</fullName>
    </recommendedName>
</protein>
<organism evidence="5 6">
    <name type="scientific">Pseudorhodobacter antarcticus</name>
    <dbReference type="NCBI Taxonomy" id="1077947"/>
    <lineage>
        <taxon>Bacteria</taxon>
        <taxon>Pseudomonadati</taxon>
        <taxon>Pseudomonadota</taxon>
        <taxon>Alphaproteobacteria</taxon>
        <taxon>Rhodobacterales</taxon>
        <taxon>Paracoccaceae</taxon>
        <taxon>Pseudorhodobacter</taxon>
    </lineage>
</organism>
<name>A0A1H8C430_9RHOB</name>
<evidence type="ECO:0000313" key="6">
    <source>
        <dbReference type="Proteomes" id="UP000183002"/>
    </source>
</evidence>
<gene>
    <name evidence="5" type="ORF">SAMN05216227_100427</name>
</gene>
<feature type="domain" description="Glycosyltransferase 61 catalytic" evidence="4">
    <location>
        <begin position="165"/>
        <end position="379"/>
    </location>
</feature>
<dbReference type="InterPro" id="IPR049625">
    <property type="entry name" value="Glyco_transf_61_cat"/>
</dbReference>
<proteinExistence type="predicted"/>
<dbReference type="Pfam" id="PF04577">
    <property type="entry name" value="Glyco_transf_61"/>
    <property type="match status" value="1"/>
</dbReference>
<dbReference type="AlphaFoldDB" id="A0A1H8C430"/>
<evidence type="ECO:0000313" key="5">
    <source>
        <dbReference type="EMBL" id="SEM89038.1"/>
    </source>
</evidence>
<dbReference type="GO" id="GO:0016757">
    <property type="term" value="F:glycosyltransferase activity"/>
    <property type="evidence" value="ECO:0007669"/>
    <property type="project" value="UniProtKB-KW"/>
</dbReference>
<sequence length="574" mass="64063">MRNQISFHQPPQDLFLNPAIDAGLSLQAPAEFFWRPTPPALITGFSASAYPEMNQRIDSFLTLTRRHKTFAQPVEFNTAPVLLQNASFRKSYALAQGRCVLSGASGTRLLNRYCWENEDQAFDPEEALVAYFHACQAANAHASIPVKPAPKNLPIAIECRNTFNYYHFITESLSQLAALVAQGHQGDVHFHFPNDPEKTRAFVLDFATALFPEFAGRIHLHRAPVDYDQVLTAFDLSCAYYQFPASIVGDLAPLAPSDAMFRGHDAYRGAHAILSMNSFTSGLAALRTRALQAIKGHDFTHLPKRFFVGRDDRKSRKRDMVGDAALCEMLALFGFEYVVFENFTPLEQIALMANAQVMVSYHGAGFTNMLFANPDAYVIELGTLQTAIHRWGDFWGVAHASGCRYISFFADFNQPDPLALPSFDLHGIVPVALSNQAVAEVSSFIVTILGHLPDLPSAAALHTLADRLIAVRDHPRALQLLDRHTDLVTNNAALCLLMADCHKHADTPHAELVALHMAYQADKTRWQTLVRLVWCAKRCDLPDVLDWALSQLQHDFPGRYAALVKSKPWLRKRL</sequence>
<dbReference type="EMBL" id="FOCO01000004">
    <property type="protein sequence ID" value="SEM89038.1"/>
    <property type="molecule type" value="Genomic_DNA"/>
</dbReference>
<dbReference type="Proteomes" id="UP000183002">
    <property type="component" value="Unassembled WGS sequence"/>
</dbReference>